<comment type="catalytic activity">
    <reaction evidence="10">
        <text>ATP + H2O = ADP + phosphate + H(+)</text>
        <dbReference type="Rhea" id="RHEA:13065"/>
        <dbReference type="ChEBI" id="CHEBI:15377"/>
        <dbReference type="ChEBI" id="CHEBI:15378"/>
        <dbReference type="ChEBI" id="CHEBI:30616"/>
        <dbReference type="ChEBI" id="CHEBI:43474"/>
        <dbReference type="ChEBI" id="CHEBI:456216"/>
    </reaction>
</comment>
<dbReference type="InterPro" id="IPR004589">
    <property type="entry name" value="DNA_helicase_ATP-dep_RecQ"/>
</dbReference>
<dbReference type="STRING" id="109895.A0A507EH45"/>
<dbReference type="GO" id="GO:0016887">
    <property type="term" value="F:ATP hydrolysis activity"/>
    <property type="evidence" value="ECO:0007669"/>
    <property type="project" value="RHEA"/>
</dbReference>
<keyword evidence="14" id="KW-1185">Reference proteome</keyword>
<reference evidence="13 14" key="1">
    <citation type="journal article" date="2019" name="Sci. Rep.">
        <title>Comparative genomics of chytrid fungi reveal insights into the obligate biotrophic and pathogenic lifestyle of Synchytrium endobioticum.</title>
        <authorList>
            <person name="van de Vossenberg B.T.L.H."/>
            <person name="Warris S."/>
            <person name="Nguyen H.D.T."/>
            <person name="van Gent-Pelzer M.P.E."/>
            <person name="Joly D.L."/>
            <person name="van de Geest H.C."/>
            <person name="Bonants P.J.M."/>
            <person name="Smith D.S."/>
            <person name="Levesque C.A."/>
            <person name="van der Lee T.A.J."/>
        </authorList>
    </citation>
    <scope>NUCLEOTIDE SEQUENCE [LARGE SCALE GENOMIC DNA]</scope>
    <source>
        <strain evidence="13 14">CBS 809.83</strain>
    </source>
</reference>
<evidence type="ECO:0000256" key="2">
    <source>
        <dbReference type="ARBA" id="ARBA00022741"/>
    </source>
</evidence>
<keyword evidence="7" id="KW-0413">Isomerase</keyword>
<keyword evidence="6" id="KW-0238">DNA-binding</keyword>
<dbReference type="AlphaFoldDB" id="A0A507EH45"/>
<dbReference type="InterPro" id="IPR002464">
    <property type="entry name" value="DNA/RNA_helicase_DEAH_CS"/>
</dbReference>
<dbReference type="PANTHER" id="PTHR13710">
    <property type="entry name" value="DNA HELICASE RECQ FAMILY MEMBER"/>
    <property type="match status" value="1"/>
</dbReference>
<comment type="similarity">
    <text evidence="1 10">Belongs to the helicase family. RecQ subfamily.</text>
</comment>
<evidence type="ECO:0000313" key="13">
    <source>
        <dbReference type="EMBL" id="TPX62518.1"/>
    </source>
</evidence>
<dbReference type="InterPro" id="IPR027417">
    <property type="entry name" value="P-loop_NTPase"/>
</dbReference>
<dbReference type="CDD" id="cd18794">
    <property type="entry name" value="SF2_C_RecQ"/>
    <property type="match status" value="1"/>
</dbReference>
<keyword evidence="2 10" id="KW-0547">Nucleotide-binding</keyword>
<dbReference type="Pfam" id="PF16124">
    <property type="entry name" value="RecQ_Zn_bind"/>
    <property type="match status" value="1"/>
</dbReference>
<comment type="caution">
    <text evidence="13">The sequence shown here is derived from an EMBL/GenBank/DDBJ whole genome shotgun (WGS) entry which is preliminary data.</text>
</comment>
<evidence type="ECO:0000256" key="5">
    <source>
        <dbReference type="ARBA" id="ARBA00022840"/>
    </source>
</evidence>
<dbReference type="Proteomes" id="UP000318582">
    <property type="component" value="Unassembled WGS sequence"/>
</dbReference>
<evidence type="ECO:0000256" key="10">
    <source>
        <dbReference type="RuleBase" id="RU364117"/>
    </source>
</evidence>
<dbReference type="GO" id="GO:0005524">
    <property type="term" value="F:ATP binding"/>
    <property type="evidence" value="ECO:0007669"/>
    <property type="project" value="UniProtKB-KW"/>
</dbReference>
<evidence type="ECO:0000313" key="14">
    <source>
        <dbReference type="Proteomes" id="UP000318582"/>
    </source>
</evidence>
<feature type="domain" description="Helicase ATP-binding" evidence="11">
    <location>
        <begin position="55"/>
        <end position="225"/>
    </location>
</feature>
<dbReference type="EMBL" id="QEAQ01000002">
    <property type="protein sequence ID" value="TPX62518.1"/>
    <property type="molecule type" value="Genomic_DNA"/>
</dbReference>
<evidence type="ECO:0000256" key="1">
    <source>
        <dbReference type="ARBA" id="ARBA00005446"/>
    </source>
</evidence>
<dbReference type="SMART" id="SM00487">
    <property type="entry name" value="DEXDc"/>
    <property type="match status" value="1"/>
</dbReference>
<dbReference type="PROSITE" id="PS51194">
    <property type="entry name" value="HELICASE_CTER"/>
    <property type="match status" value="1"/>
</dbReference>
<dbReference type="Pfam" id="PF00270">
    <property type="entry name" value="DEAD"/>
    <property type="match status" value="1"/>
</dbReference>
<feature type="domain" description="Helicase C-terminal" evidence="12">
    <location>
        <begin position="261"/>
        <end position="448"/>
    </location>
</feature>
<keyword evidence="8 10" id="KW-0539">Nucleus</keyword>
<gene>
    <name evidence="13" type="ORF">PhCBS80983_g00236</name>
</gene>
<evidence type="ECO:0000256" key="7">
    <source>
        <dbReference type="ARBA" id="ARBA00023235"/>
    </source>
</evidence>
<dbReference type="SUPFAM" id="SSF52540">
    <property type="entry name" value="P-loop containing nucleoside triphosphate hydrolases"/>
    <property type="match status" value="1"/>
</dbReference>
<evidence type="ECO:0000256" key="3">
    <source>
        <dbReference type="ARBA" id="ARBA00022801"/>
    </source>
</evidence>
<dbReference type="GO" id="GO:0043138">
    <property type="term" value="F:3'-5' DNA helicase activity"/>
    <property type="evidence" value="ECO:0007669"/>
    <property type="project" value="UniProtKB-EC"/>
</dbReference>
<keyword evidence="5 10" id="KW-0067">ATP-binding</keyword>
<dbReference type="CDD" id="cd17920">
    <property type="entry name" value="DEXHc_RecQ"/>
    <property type="match status" value="1"/>
</dbReference>
<dbReference type="NCBIfam" id="TIGR00614">
    <property type="entry name" value="recQ_fam"/>
    <property type="match status" value="1"/>
</dbReference>
<dbReference type="GO" id="GO:0005694">
    <property type="term" value="C:chromosome"/>
    <property type="evidence" value="ECO:0007669"/>
    <property type="project" value="TreeGrafter"/>
</dbReference>
<evidence type="ECO:0000256" key="9">
    <source>
        <dbReference type="ARBA" id="ARBA00034617"/>
    </source>
</evidence>
<name>A0A507EH45_9FUNG</name>
<keyword evidence="3 10" id="KW-0378">Hydrolase</keyword>
<evidence type="ECO:0000256" key="4">
    <source>
        <dbReference type="ARBA" id="ARBA00022806"/>
    </source>
</evidence>
<keyword evidence="4 10" id="KW-0347">Helicase</keyword>
<accession>A0A507EH45</accession>
<dbReference type="PROSITE" id="PS00690">
    <property type="entry name" value="DEAH_ATP_HELICASE"/>
    <property type="match status" value="1"/>
</dbReference>
<evidence type="ECO:0000259" key="12">
    <source>
        <dbReference type="PROSITE" id="PS51194"/>
    </source>
</evidence>
<dbReference type="GO" id="GO:0005737">
    <property type="term" value="C:cytoplasm"/>
    <property type="evidence" value="ECO:0007669"/>
    <property type="project" value="TreeGrafter"/>
</dbReference>
<dbReference type="InterPro" id="IPR014001">
    <property type="entry name" value="Helicase_ATP-bd"/>
</dbReference>
<evidence type="ECO:0000256" key="6">
    <source>
        <dbReference type="ARBA" id="ARBA00023125"/>
    </source>
</evidence>
<dbReference type="PROSITE" id="PS51192">
    <property type="entry name" value="HELICASE_ATP_BIND_1"/>
    <property type="match status" value="1"/>
</dbReference>
<organism evidence="13 14">
    <name type="scientific">Powellomyces hirtus</name>
    <dbReference type="NCBI Taxonomy" id="109895"/>
    <lineage>
        <taxon>Eukaryota</taxon>
        <taxon>Fungi</taxon>
        <taxon>Fungi incertae sedis</taxon>
        <taxon>Chytridiomycota</taxon>
        <taxon>Chytridiomycota incertae sedis</taxon>
        <taxon>Chytridiomycetes</taxon>
        <taxon>Spizellomycetales</taxon>
        <taxon>Powellomycetaceae</taxon>
        <taxon>Powellomyces</taxon>
    </lineage>
</organism>
<comment type="subcellular location">
    <subcellularLocation>
        <location evidence="10">Nucleus</location>
    </subcellularLocation>
</comment>
<dbReference type="GO" id="GO:0000724">
    <property type="term" value="P:double-strand break repair via homologous recombination"/>
    <property type="evidence" value="ECO:0007669"/>
    <property type="project" value="TreeGrafter"/>
</dbReference>
<protein>
    <recommendedName>
        <fullName evidence="10">ATP-dependent DNA helicase</fullName>
        <ecNumber evidence="10">5.6.2.4</ecNumber>
    </recommendedName>
</protein>
<sequence length="728" mass="81426">MSRPISSYFAKRPTLAFASCPQPKAAACNSKPGIREALQKVFGLDDFRGMQEDVINATLAGKDCLVLMPTGGGKSLTYQLPAVVDDGVTLVVSPLLALIQNQVDALNKIGVNAATLNSVLKAKERKEILLVRNLPSNYYTTPELMATEAFRSTLIKLHTRFMLARLVVDEAHCISEWGHDFRSDYRKLRWFKDNFPSTPIMALTATATESVRADIIKQLHLPAPPELAVFVSTFNRANLHYEVRFKTPDTSNDPYQDVLHFLKTIYDNRKKRLAQGTTTGERAEGVCGIIYCATRSSCDDVSEKLRADGVRARSYHAGLKDTERRAVLTAWSGTDAFSTVMPSDKASENVTPQIDVVDVVVATISFGMGIDKKDVRFVIHWDLSKSLEAYYQESGRAGRDGKASRCVLYYSHQDRDRQIYLLQQDTSSTENTRRNAFESFSKMVEYCENVKTCRHVFIDQYFGASGLTTEVLCPSKRCDVCKDPKTLAKAKTKALAPPAEAGGFMSAKQFEAGGNLRLKDGSWVAPVKQKRTIGGESSLDFGIVGGEDYSRSKKSRYTVDNIGSGSDEEGFGFRTGAGRRIKDVTVSRFELLGRQTNREVTFVSAREMAKTQHPLIISDTHHVADLSCDDRERGYLQLLKALGISMRPDDDASWAWGMLDGILDEEQRGNLLEYVAASIENQCFLASKICNVYKNKWMQRVKEIRHEEPTVKIVWDDLKREFLKLNGY</sequence>
<dbReference type="FunFam" id="3.40.50.300:FF:000296">
    <property type="entry name" value="ATP-dependent DNA helicase RecQ"/>
    <property type="match status" value="1"/>
</dbReference>
<dbReference type="GO" id="GO:0009378">
    <property type="term" value="F:four-way junction helicase activity"/>
    <property type="evidence" value="ECO:0007669"/>
    <property type="project" value="TreeGrafter"/>
</dbReference>
<dbReference type="InterPro" id="IPR001650">
    <property type="entry name" value="Helicase_C-like"/>
</dbReference>
<dbReference type="EC" id="5.6.2.4" evidence="10"/>
<comment type="catalytic activity">
    <reaction evidence="9 10">
        <text>Couples ATP hydrolysis with the unwinding of duplex DNA by translocating in the 3'-5' direction.</text>
        <dbReference type="EC" id="5.6.2.4"/>
    </reaction>
</comment>
<dbReference type="PANTHER" id="PTHR13710:SF152">
    <property type="entry name" value="ATP-DEPENDENT DNA HELICASE Q5"/>
    <property type="match status" value="1"/>
</dbReference>
<dbReference type="Gene3D" id="3.40.50.300">
    <property type="entry name" value="P-loop containing nucleotide triphosphate hydrolases"/>
    <property type="match status" value="2"/>
</dbReference>
<dbReference type="Pfam" id="PF00271">
    <property type="entry name" value="Helicase_C"/>
    <property type="match status" value="1"/>
</dbReference>
<dbReference type="InterPro" id="IPR011545">
    <property type="entry name" value="DEAD/DEAH_box_helicase_dom"/>
</dbReference>
<dbReference type="InterPro" id="IPR032284">
    <property type="entry name" value="RecQ_Zn-bd"/>
</dbReference>
<evidence type="ECO:0000259" key="11">
    <source>
        <dbReference type="PROSITE" id="PS51192"/>
    </source>
</evidence>
<dbReference type="GO" id="GO:0005634">
    <property type="term" value="C:nucleus"/>
    <property type="evidence" value="ECO:0007669"/>
    <property type="project" value="UniProtKB-SubCell"/>
</dbReference>
<dbReference type="GO" id="GO:0003677">
    <property type="term" value="F:DNA binding"/>
    <property type="evidence" value="ECO:0007669"/>
    <property type="project" value="UniProtKB-KW"/>
</dbReference>
<dbReference type="SMART" id="SM00490">
    <property type="entry name" value="HELICc"/>
    <property type="match status" value="1"/>
</dbReference>
<evidence type="ECO:0000256" key="8">
    <source>
        <dbReference type="ARBA" id="ARBA00023242"/>
    </source>
</evidence>
<proteinExistence type="inferred from homology"/>